<sequence length="149" mass="16856">MKILVLLDGSMWSHKGALYALRIAQEKKAEVVLFSVLDKRDSKSMAFNFCTQSNMCSRIENYESQIWRDLRKNINDEMAQLLLFFNRKGIQTESKIVEGAVAKEILKEVEDGGYSLIVMGGYGRNPRSGGSSLFPKLLGELEVPIFMAR</sequence>
<name>A0A9Q4KSK1_9EURY</name>
<evidence type="ECO:0000256" key="1">
    <source>
        <dbReference type="ARBA" id="ARBA00008791"/>
    </source>
</evidence>
<dbReference type="AlphaFoldDB" id="A0A9Q4KSK1"/>
<evidence type="ECO:0000313" key="3">
    <source>
        <dbReference type="Proteomes" id="UP001143747"/>
    </source>
</evidence>
<dbReference type="Gene3D" id="3.40.50.620">
    <property type="entry name" value="HUPs"/>
    <property type="match status" value="1"/>
</dbReference>
<reference evidence="2" key="1">
    <citation type="submission" date="2022-01" db="EMBL/GenBank/DDBJ databases">
        <title>Draft genome of Methanogenium marinum DSM 15558.</title>
        <authorList>
            <person name="Chen S.-C."/>
            <person name="You Y.-T."/>
        </authorList>
    </citation>
    <scope>NUCLEOTIDE SEQUENCE</scope>
    <source>
        <strain evidence="2">DSM 15558</strain>
    </source>
</reference>
<dbReference type="EMBL" id="JAKELO010000002">
    <property type="protein sequence ID" value="MDE4907801.1"/>
    <property type="molecule type" value="Genomic_DNA"/>
</dbReference>
<organism evidence="2 3">
    <name type="scientific">Methanogenium marinum</name>
    <dbReference type="NCBI Taxonomy" id="348610"/>
    <lineage>
        <taxon>Archaea</taxon>
        <taxon>Methanobacteriati</taxon>
        <taxon>Methanobacteriota</taxon>
        <taxon>Stenosarchaea group</taxon>
        <taxon>Methanomicrobia</taxon>
        <taxon>Methanomicrobiales</taxon>
        <taxon>Methanomicrobiaceae</taxon>
        <taxon>Methanogenium</taxon>
    </lineage>
</organism>
<dbReference type="SUPFAM" id="SSF52402">
    <property type="entry name" value="Adenine nucleotide alpha hydrolases-like"/>
    <property type="match status" value="1"/>
</dbReference>
<accession>A0A9Q4KSK1</accession>
<dbReference type="CDD" id="cd00293">
    <property type="entry name" value="USP-like"/>
    <property type="match status" value="1"/>
</dbReference>
<dbReference type="PANTHER" id="PTHR46268:SF25">
    <property type="entry name" value="USPA DOMAIN PROTEIN"/>
    <property type="match status" value="1"/>
</dbReference>
<dbReference type="InterPro" id="IPR014729">
    <property type="entry name" value="Rossmann-like_a/b/a_fold"/>
</dbReference>
<keyword evidence="3" id="KW-1185">Reference proteome</keyword>
<evidence type="ECO:0000313" key="2">
    <source>
        <dbReference type="EMBL" id="MDE4907801.1"/>
    </source>
</evidence>
<protein>
    <submittedName>
        <fullName evidence="2">Universal stress protein</fullName>
    </submittedName>
</protein>
<dbReference type="PANTHER" id="PTHR46268">
    <property type="entry name" value="STRESS RESPONSE PROTEIN NHAX"/>
    <property type="match status" value="1"/>
</dbReference>
<comment type="caution">
    <text evidence="2">The sequence shown here is derived from an EMBL/GenBank/DDBJ whole genome shotgun (WGS) entry which is preliminary data.</text>
</comment>
<gene>
    <name evidence="2" type="ORF">L0665_04135</name>
</gene>
<proteinExistence type="inferred from homology"/>
<comment type="similarity">
    <text evidence="1">Belongs to the universal stress protein A family.</text>
</comment>
<dbReference type="RefSeq" id="WP_274924447.1">
    <property type="nucleotide sequence ID" value="NZ_JAKELO010000002.1"/>
</dbReference>
<dbReference type="Proteomes" id="UP001143747">
    <property type="component" value="Unassembled WGS sequence"/>
</dbReference>